<comment type="caution">
    <text evidence="1">The sequence shown here is derived from an EMBL/GenBank/DDBJ whole genome shotgun (WGS) entry which is preliminary data.</text>
</comment>
<sequence>MIGYVSARINPQSTSTSFAPNTFVSGGVVEITVGSSLYGFNLQCDSRIRSPLYVRMFYFDATDFSMNDMFGHNAATGEYIPDILPGGQLLIGDGIDGGAPIRFNLSSGQEVELGYMKVFWSTQPLELDHLKQKSAFTMRSGDMRGAEVVRDVAADKWGTACLALILRKPV</sequence>
<name>A0A8H3ALY4_9AGAM</name>
<evidence type="ECO:0000313" key="2">
    <source>
        <dbReference type="Proteomes" id="UP000663853"/>
    </source>
</evidence>
<organism evidence="1 2">
    <name type="scientific">Rhizoctonia solani</name>
    <dbReference type="NCBI Taxonomy" id="456999"/>
    <lineage>
        <taxon>Eukaryota</taxon>
        <taxon>Fungi</taxon>
        <taxon>Dikarya</taxon>
        <taxon>Basidiomycota</taxon>
        <taxon>Agaricomycotina</taxon>
        <taxon>Agaricomycetes</taxon>
        <taxon>Cantharellales</taxon>
        <taxon>Ceratobasidiaceae</taxon>
        <taxon>Rhizoctonia</taxon>
    </lineage>
</organism>
<evidence type="ECO:0000313" key="1">
    <source>
        <dbReference type="EMBL" id="CAE6432958.1"/>
    </source>
</evidence>
<accession>A0A8H3ALY4</accession>
<proteinExistence type="predicted"/>
<gene>
    <name evidence="1" type="ORF">RDB_LOCUS26278</name>
</gene>
<reference evidence="1" key="1">
    <citation type="submission" date="2021-01" db="EMBL/GenBank/DDBJ databases">
        <authorList>
            <person name="Kaushik A."/>
        </authorList>
    </citation>
    <scope>NUCLEOTIDE SEQUENCE</scope>
    <source>
        <strain evidence="1">AG6-10EEA</strain>
    </source>
</reference>
<protein>
    <submittedName>
        <fullName evidence="1">Uncharacterized protein</fullName>
    </submittedName>
</protein>
<dbReference type="Proteomes" id="UP000663853">
    <property type="component" value="Unassembled WGS sequence"/>
</dbReference>
<dbReference type="EMBL" id="CAJMXA010000495">
    <property type="protein sequence ID" value="CAE6432958.1"/>
    <property type="molecule type" value="Genomic_DNA"/>
</dbReference>
<dbReference type="AlphaFoldDB" id="A0A8H3ALY4"/>